<dbReference type="InterPro" id="IPR002826">
    <property type="entry name" value="MptE-like"/>
</dbReference>
<gene>
    <name evidence="3" type="ORF">CH371_08915</name>
</gene>
<dbReference type="PANTHER" id="PTHR41786:SF1">
    <property type="entry name" value="6-HYDROXYMETHYLPTERIN DIPHOSPHOKINASE MPTE-LIKE DOMAIN-CONTAINING PROTEIN"/>
    <property type="match status" value="1"/>
</dbReference>
<evidence type="ECO:0000313" key="3">
    <source>
        <dbReference type="EMBL" id="PJZ66380.1"/>
    </source>
</evidence>
<comment type="caution">
    <text evidence="3">The sequence shown here is derived from an EMBL/GenBank/DDBJ whole genome shotgun (WGS) entry which is preliminary data.</text>
</comment>
<accession>A0A2M9ZD61</accession>
<dbReference type="EMBL" id="NPDT01000002">
    <property type="protein sequence ID" value="PJZ66380.1"/>
    <property type="molecule type" value="Genomic_DNA"/>
</dbReference>
<feature type="compositionally biased region" description="Polar residues" evidence="1">
    <location>
        <begin position="1"/>
        <end position="11"/>
    </location>
</feature>
<sequence length="448" mass="51429">MKEENSSSFLHSTHDPRKEGERISSSFPQNLPTDELLILVGVGCGYHVSSYLKTKNPATSLLLLEPFGEIEPLLPESCKEEWKGHIPFFGWKNFQNLKQEAWLPPGIRSLRVIIHPNYLRRYPELSREILDFFQNRRLDRQNILAKNEYGRLWVRNFFRHLEIASRNKDKYRILAKKQTTSPDRIGCFLGASPELESEIPWILKHRKNVFLLSSDTSLGFLLENGIRPDAILSIDSGLGTSYHFPEKIPKEIPILTWLGGSTKIFDLENPKILYLSTHPLDQILGSRYYPGAPILENPSLNVAGLAVSALHALGAGAVCMKGVGFTREAGKTHCRSSGYERYDRFFLNRKRSLYSARYSPEFRWKTRTVVLDSLHSWSPIPILSSIQENAKGLSGWENSLVKLGSEFPGTIPEWRNWIREIPEIPQDIRDLVPREIRQLERVQDREPT</sequence>
<feature type="region of interest" description="Disordered" evidence="1">
    <location>
        <begin position="1"/>
        <end position="27"/>
    </location>
</feature>
<proteinExistence type="predicted"/>
<evidence type="ECO:0000256" key="1">
    <source>
        <dbReference type="SAM" id="MobiDB-lite"/>
    </source>
</evidence>
<organism evidence="3 4">
    <name type="scientific">Leptospira wolffii</name>
    <dbReference type="NCBI Taxonomy" id="409998"/>
    <lineage>
        <taxon>Bacteria</taxon>
        <taxon>Pseudomonadati</taxon>
        <taxon>Spirochaetota</taxon>
        <taxon>Spirochaetia</taxon>
        <taxon>Leptospirales</taxon>
        <taxon>Leptospiraceae</taxon>
        <taxon>Leptospira</taxon>
    </lineage>
</organism>
<feature type="compositionally biased region" description="Basic and acidic residues" evidence="1">
    <location>
        <begin position="12"/>
        <end position="22"/>
    </location>
</feature>
<reference evidence="3 4" key="1">
    <citation type="submission" date="2017-07" db="EMBL/GenBank/DDBJ databases">
        <title>Leptospira spp. isolated from tropical soils.</title>
        <authorList>
            <person name="Thibeaux R."/>
            <person name="Iraola G."/>
            <person name="Ferres I."/>
            <person name="Bierque E."/>
            <person name="Girault D."/>
            <person name="Soupe-Gilbert M.-E."/>
            <person name="Picardeau M."/>
            <person name="Goarant C."/>
        </authorList>
    </citation>
    <scope>NUCLEOTIDE SEQUENCE [LARGE SCALE GENOMIC DNA]</scope>
    <source>
        <strain evidence="3 4">FH2-C-A2</strain>
    </source>
</reference>
<evidence type="ECO:0000259" key="2">
    <source>
        <dbReference type="Pfam" id="PF01973"/>
    </source>
</evidence>
<name>A0A2M9ZD61_9LEPT</name>
<dbReference type="PANTHER" id="PTHR41786">
    <property type="entry name" value="MOTILITY ACCESSORY FACTOR MAF"/>
    <property type="match status" value="1"/>
</dbReference>
<dbReference type="Pfam" id="PF01973">
    <property type="entry name" value="MptE-like"/>
    <property type="match status" value="1"/>
</dbReference>
<protein>
    <recommendedName>
        <fullName evidence="2">6-hydroxymethylpterin diphosphokinase MptE-like domain-containing protein</fullName>
    </recommendedName>
</protein>
<feature type="domain" description="6-hydroxymethylpterin diphosphokinase MptE-like" evidence="2">
    <location>
        <begin position="183"/>
        <end position="323"/>
    </location>
</feature>
<dbReference type="Proteomes" id="UP000231912">
    <property type="component" value="Unassembled WGS sequence"/>
</dbReference>
<dbReference type="AlphaFoldDB" id="A0A2M9ZD61"/>
<evidence type="ECO:0000313" key="4">
    <source>
        <dbReference type="Proteomes" id="UP000231912"/>
    </source>
</evidence>